<protein>
    <recommendedName>
        <fullName evidence="1">AAA+ ATPase domain-containing protein</fullName>
    </recommendedName>
</protein>
<dbReference type="Proteomes" id="UP000192790">
    <property type="component" value="Unassembled WGS sequence"/>
</dbReference>
<organism evidence="2 3">
    <name type="scientific">Papillibacter cinnamivorans DSM 12816</name>
    <dbReference type="NCBI Taxonomy" id="1122930"/>
    <lineage>
        <taxon>Bacteria</taxon>
        <taxon>Bacillati</taxon>
        <taxon>Bacillota</taxon>
        <taxon>Clostridia</taxon>
        <taxon>Eubacteriales</taxon>
        <taxon>Oscillospiraceae</taxon>
        <taxon>Papillibacter</taxon>
    </lineage>
</organism>
<dbReference type="Pfam" id="PF05673">
    <property type="entry name" value="DUF815"/>
    <property type="match status" value="1"/>
</dbReference>
<dbReference type="PANTHER" id="PTHR42935:SF1">
    <property type="entry name" value="SLR0930 PROTEIN"/>
    <property type="match status" value="1"/>
</dbReference>
<dbReference type="EMBL" id="FWXW01000003">
    <property type="protein sequence ID" value="SMC53978.1"/>
    <property type="molecule type" value="Genomic_DNA"/>
</dbReference>
<feature type="domain" description="AAA+ ATPase" evidence="1">
    <location>
        <begin position="212"/>
        <end position="353"/>
    </location>
</feature>
<dbReference type="RefSeq" id="WP_084233979.1">
    <property type="nucleotide sequence ID" value="NZ_FWXW01000003.1"/>
</dbReference>
<dbReference type="CDD" id="cd00009">
    <property type="entry name" value="AAA"/>
    <property type="match status" value="1"/>
</dbReference>
<dbReference type="AlphaFoldDB" id="A0A1W2A0Z4"/>
<dbReference type="InterPro" id="IPR027417">
    <property type="entry name" value="P-loop_NTPase"/>
</dbReference>
<evidence type="ECO:0000313" key="2">
    <source>
        <dbReference type="EMBL" id="SMC53978.1"/>
    </source>
</evidence>
<dbReference type="InterPro" id="IPR008533">
    <property type="entry name" value="DUF815"/>
</dbReference>
<evidence type="ECO:0000313" key="3">
    <source>
        <dbReference type="Proteomes" id="UP000192790"/>
    </source>
</evidence>
<dbReference type="OrthoDB" id="9812140at2"/>
<dbReference type="SUPFAM" id="SSF52540">
    <property type="entry name" value="P-loop containing nucleoside triphosphate hydrolases"/>
    <property type="match status" value="1"/>
</dbReference>
<name>A0A1W2A0Z4_9FIRM</name>
<sequence length="421" mass="47527">MEQLEEIRELERRLASAAAYRNVTLLPAVKAALGLLEELGAVSPRPRVLLDRWAELFYALAGEGYASLGEYLRDHILYDDSPYARAASEGKADPSLVRAARRDLDAFSRLGSLGAKRLKALALEAAGPEYGPAVDALPEWRTGRKLDFQKITEQYRRNGWGPFARYRAFVWEDPHLIPVEDPDVPGADELVGYRLQRTAVIDNTRAFLKGNRINNVLLYGESGTGKSATVKSLLGIPEFGDLRIVEVRRERLGDLPELIRQLSGRRQKFILFLDDLTFENDDKTFSCLKTVLEGGLERRPVNVAVYATSNRRHLVREFFSERGKDEIDPKESIQEKAALSERFGIRIPFLALGKQEYLELVDILAARAGIRMEPEALHGEAMRWELHHAGRTPRTARQFIDYLLGRGCVCPPDEGDFERPL</sequence>
<dbReference type="Gene3D" id="3.40.50.300">
    <property type="entry name" value="P-loop containing nucleotide triphosphate hydrolases"/>
    <property type="match status" value="1"/>
</dbReference>
<dbReference type="STRING" id="1122930.SAMN02745168_1359"/>
<reference evidence="2 3" key="1">
    <citation type="submission" date="2017-04" db="EMBL/GenBank/DDBJ databases">
        <authorList>
            <person name="Afonso C.L."/>
            <person name="Miller P.J."/>
            <person name="Scott M.A."/>
            <person name="Spackman E."/>
            <person name="Goraichik I."/>
            <person name="Dimitrov K.M."/>
            <person name="Suarez D.L."/>
            <person name="Swayne D.E."/>
        </authorList>
    </citation>
    <scope>NUCLEOTIDE SEQUENCE [LARGE SCALE GENOMIC DNA]</scope>
    <source>
        <strain evidence="2 3">DSM 12816</strain>
    </source>
</reference>
<evidence type="ECO:0000259" key="1">
    <source>
        <dbReference type="SMART" id="SM00382"/>
    </source>
</evidence>
<proteinExistence type="predicted"/>
<gene>
    <name evidence="2" type="ORF">SAMN02745168_1359</name>
</gene>
<accession>A0A1W2A0Z4</accession>
<dbReference type="PANTHER" id="PTHR42935">
    <property type="entry name" value="SLR0930 PROTEIN"/>
    <property type="match status" value="1"/>
</dbReference>
<keyword evidence="3" id="KW-1185">Reference proteome</keyword>
<dbReference type="InterPro" id="IPR003593">
    <property type="entry name" value="AAA+_ATPase"/>
</dbReference>
<dbReference type="SMART" id="SM00382">
    <property type="entry name" value="AAA"/>
    <property type="match status" value="1"/>
</dbReference>